<proteinExistence type="predicted"/>
<reference evidence="2" key="1">
    <citation type="journal article" date="2019" name="Int. J. Syst. Evol. Microbiol.">
        <title>The Global Catalogue of Microorganisms (GCM) 10K type strain sequencing project: providing services to taxonomists for standard genome sequencing and annotation.</title>
        <authorList>
            <consortium name="The Broad Institute Genomics Platform"/>
            <consortium name="The Broad Institute Genome Sequencing Center for Infectious Disease"/>
            <person name="Wu L."/>
            <person name="Ma J."/>
        </authorList>
    </citation>
    <scope>NUCLEOTIDE SEQUENCE [LARGE SCALE GENOMIC DNA]</scope>
    <source>
        <strain evidence="2">CCUG 63830</strain>
    </source>
</reference>
<keyword evidence="2" id="KW-1185">Reference proteome</keyword>
<protein>
    <submittedName>
        <fullName evidence="1">DUF4394 domain-containing protein</fullName>
    </submittedName>
</protein>
<gene>
    <name evidence="1" type="ORF">ACFP90_27705</name>
</gene>
<organism evidence="1 2">
    <name type="scientific">Deinococcus multiflagellatus</name>
    <dbReference type="NCBI Taxonomy" id="1656887"/>
    <lineage>
        <taxon>Bacteria</taxon>
        <taxon>Thermotogati</taxon>
        <taxon>Deinococcota</taxon>
        <taxon>Deinococci</taxon>
        <taxon>Deinococcales</taxon>
        <taxon>Deinococcaceae</taxon>
        <taxon>Deinococcus</taxon>
    </lineage>
</organism>
<name>A0ABW1ZTG8_9DEIO</name>
<comment type="caution">
    <text evidence="1">The sequence shown here is derived from an EMBL/GenBank/DDBJ whole genome shotgun (WGS) entry which is preliminary data.</text>
</comment>
<evidence type="ECO:0000313" key="2">
    <source>
        <dbReference type="Proteomes" id="UP001596317"/>
    </source>
</evidence>
<dbReference type="RefSeq" id="WP_224609983.1">
    <property type="nucleotide sequence ID" value="NZ_JAIQXV010000012.1"/>
</dbReference>
<dbReference type="SUPFAM" id="SSF101898">
    <property type="entry name" value="NHL repeat"/>
    <property type="match status" value="1"/>
</dbReference>
<dbReference type="Gene3D" id="2.115.10.10">
    <property type="entry name" value="Tachylectin 2"/>
    <property type="match status" value="1"/>
</dbReference>
<dbReference type="EMBL" id="JBHSWB010000004">
    <property type="protein sequence ID" value="MFC6663782.1"/>
    <property type="molecule type" value="Genomic_DNA"/>
</dbReference>
<accession>A0ABW1ZTG8</accession>
<evidence type="ECO:0000313" key="1">
    <source>
        <dbReference type="EMBL" id="MFC6663782.1"/>
    </source>
</evidence>
<dbReference type="Proteomes" id="UP001596317">
    <property type="component" value="Unassembled WGS sequence"/>
</dbReference>
<sequence length="236" mass="24498">MTLLLPLAFAACTSPSAPLPQPTPAPQPTTPDVIRTYAVTDDSLYAVVLKGNAADQKVMTLSYSSTITDAAQVGDVLYASTFSSLLRINLNTQAIAVVGNYGPTNINALAVDAAGQLYATGLSGRIYTVNTTTGAATEVLNMGMPSSGDLTFGPDGTLYATVKSSQFTKDALARINVGTKAVTVVGGTGYADVFGLDYLYGTLYGRTNSGELLTLNPSSGQGTLIRDTTLRFTSVK</sequence>